<proteinExistence type="predicted"/>
<keyword evidence="2" id="KW-1185">Reference proteome</keyword>
<organism evidence="1 2">
    <name type="scientific">Pseudomonas phage PMBT3</name>
    <dbReference type="NCBI Taxonomy" id="2059856"/>
    <lineage>
        <taxon>Viruses</taxon>
        <taxon>Duplodnaviria</taxon>
        <taxon>Heunggongvirae</taxon>
        <taxon>Uroviricota</taxon>
        <taxon>Caudoviricetes</taxon>
        <taxon>Maxrubnervirus</taxon>
        <taxon>Maxrubnervirus PMBT3</taxon>
    </lineage>
</organism>
<name>A0A2I6PI13_9CAUD</name>
<dbReference type="Proteomes" id="UP000240704">
    <property type="component" value="Segment"/>
</dbReference>
<sequence>MKYYKNTAECVHAWAGRHSDNGRNPNSSVFFTGKIIYSYGSHFPMARHISFNDVLLTYATYSNTTSKHQHEVWSSVSHKNTLYVHDVEDPLSKNGIDETISAVTTLLHTASKRRKKELANDDIHSAWQQVANLYEIAAFDDFKAQWKKTPAALKRRLADTAKLIEACKVNITAAMSSLSAKEEARIKRERAAAEKKRKAQVGTVTAELEAWFNGERATHGMHNVRQILGTDGLRLGPTGLTVDTTQGLVVPAEDCRRAWPLIKRFYDSKYSDGLVLTEAQSARFGNFQLSRIEKDGSVVVGCHRFARWVVERLASQLELTS</sequence>
<dbReference type="GeneID" id="54987035"/>
<protein>
    <submittedName>
        <fullName evidence="1">Uncharacterized protein</fullName>
    </submittedName>
</protein>
<dbReference type="KEGG" id="vg:54987035"/>
<accession>A0A2I6PI13</accession>
<evidence type="ECO:0000313" key="1">
    <source>
        <dbReference type="EMBL" id="AUM59696.1"/>
    </source>
</evidence>
<evidence type="ECO:0000313" key="2">
    <source>
        <dbReference type="Proteomes" id="UP000240704"/>
    </source>
</evidence>
<dbReference type="RefSeq" id="YP_009796645.1">
    <property type="nucleotide sequence ID" value="NC_047902.1"/>
</dbReference>
<dbReference type="EMBL" id="MG596799">
    <property type="protein sequence ID" value="AUM59696.1"/>
    <property type="molecule type" value="Genomic_DNA"/>
</dbReference>
<reference evidence="2" key="1">
    <citation type="submission" date="2017-11" db="EMBL/GenBank/DDBJ databases">
        <title>Genome sequence and characterization of the novel virulent phage PMBT3 infecting Pseudomonas sp.</title>
        <authorList>
            <person name="Koberg S."/>
            <person name="Brinks E."/>
            <person name="Heller K.J."/>
            <person name="Neve H."/>
            <person name="Franz C.M.A.P."/>
        </authorList>
    </citation>
    <scope>NUCLEOTIDE SEQUENCE [LARGE SCALE GENOMIC DNA]</scope>
</reference>